<evidence type="ECO:0000313" key="2">
    <source>
        <dbReference type="Proteomes" id="UP000298488"/>
    </source>
</evidence>
<organism evidence="1 2">
    <name type="scientific">Terrimesophilobacter mesophilus</name>
    <dbReference type="NCBI Taxonomy" id="433647"/>
    <lineage>
        <taxon>Bacteria</taxon>
        <taxon>Bacillati</taxon>
        <taxon>Actinomycetota</taxon>
        <taxon>Actinomycetes</taxon>
        <taxon>Micrococcales</taxon>
        <taxon>Microbacteriaceae</taxon>
        <taxon>Terrimesophilobacter</taxon>
    </lineage>
</organism>
<comment type="caution">
    <text evidence="1">The sequence shown here is derived from an EMBL/GenBank/DDBJ whole genome shotgun (WGS) entry which is preliminary data.</text>
</comment>
<name>A0A4R8VAT7_9MICO</name>
<dbReference type="OrthoDB" id="4391631at2"/>
<keyword evidence="2" id="KW-1185">Reference proteome</keyword>
<proteinExistence type="predicted"/>
<accession>A0A4R8VAT7</accession>
<sequence>MSDEIQIISDGDGLAIIGDPKAVDTFLRAEGLTSQQLDLPRLSQALRAGSQVASAASALASGSGRWVKLTEGSVQKINAFGLMKGSTPGLSRGVVQAGNGKIKGIVEFTSGSLTNPAFLAGVGGLMAQMAMQQAMDEITEYLATIDAKVDDILRAQKDAVLADMIGAGMALDEAMTLRAQVGRVSEVTWSKIQTTSMIVARTQAYALRQLDALADKVEKKNKADDLAKASKNAEAKVVEWLAVLARCVQLQDAFTVLELDRVLDASPGDWEQHRVALKDARQTRLELIANSTRSLMSRLDAAVGVANAQVLLHPIAPRAVAVSTNEVGQRVLAFNEILGIESSRDALEAKRWREAATEVRDGVVAAGAEGVETARRIGGATFNRARTLTEKVAKEVSDRTRPPRER</sequence>
<protein>
    <submittedName>
        <fullName evidence="1">Uncharacterized protein</fullName>
    </submittedName>
</protein>
<dbReference type="RefSeq" id="WP_104095915.1">
    <property type="nucleotide sequence ID" value="NZ_JACHBP010000001.1"/>
</dbReference>
<reference evidence="1 2" key="1">
    <citation type="submission" date="2019-03" db="EMBL/GenBank/DDBJ databases">
        <title>Genomics of glacier-inhabiting Cryobacterium strains.</title>
        <authorList>
            <person name="Liu Q."/>
            <person name="Xin Y.-H."/>
        </authorList>
    </citation>
    <scope>NUCLEOTIDE SEQUENCE [LARGE SCALE GENOMIC DNA]</scope>
    <source>
        <strain evidence="1 2">CGMCC 1.10440</strain>
    </source>
</reference>
<gene>
    <name evidence="1" type="ORF">E3N84_08325</name>
</gene>
<dbReference type="Proteomes" id="UP000298488">
    <property type="component" value="Unassembled WGS sequence"/>
</dbReference>
<dbReference type="EMBL" id="SOFI01000003">
    <property type="protein sequence ID" value="TFB80049.1"/>
    <property type="molecule type" value="Genomic_DNA"/>
</dbReference>
<dbReference type="AlphaFoldDB" id="A0A4R8VAT7"/>
<evidence type="ECO:0000313" key="1">
    <source>
        <dbReference type="EMBL" id="TFB80049.1"/>
    </source>
</evidence>